<evidence type="ECO:0000256" key="3">
    <source>
        <dbReference type="ARBA" id="ARBA00023170"/>
    </source>
</evidence>
<dbReference type="AlphaFoldDB" id="A0A914LA72"/>
<dbReference type="InterPro" id="IPR035500">
    <property type="entry name" value="NHR-like_dom_sf"/>
</dbReference>
<evidence type="ECO:0000313" key="5">
    <source>
        <dbReference type="WBParaSite" id="Minc3s00351g10795"/>
    </source>
</evidence>
<keyword evidence="3" id="KW-0675">Receptor</keyword>
<dbReference type="Proteomes" id="UP000887563">
    <property type="component" value="Unplaced"/>
</dbReference>
<sequence length="148" mass="16857">MGSLPLLSSIFYFLPFSSPPIFRLKNMAGPSLISANIKYFISLMNLAERAFTKLIDPFFRIIPTIAEDEFALTLTILCATGVSDLSPHARVLLQNECEFYAKKLLNLCQVRFGDVKGACRYAEFMHLIETAFMFDRNFEIKLKQKSTL</sequence>
<keyword evidence="4" id="KW-1185">Reference proteome</keyword>
<accession>A0A914LA72</accession>
<protein>
    <submittedName>
        <fullName evidence="5">NR LBD domain-containing protein</fullName>
    </submittedName>
</protein>
<name>A0A914LA72_MELIC</name>
<organism evidence="4 5">
    <name type="scientific">Meloidogyne incognita</name>
    <name type="common">Southern root-knot nematode worm</name>
    <name type="synonym">Oxyuris incognita</name>
    <dbReference type="NCBI Taxonomy" id="6306"/>
    <lineage>
        <taxon>Eukaryota</taxon>
        <taxon>Metazoa</taxon>
        <taxon>Ecdysozoa</taxon>
        <taxon>Nematoda</taxon>
        <taxon>Chromadorea</taxon>
        <taxon>Rhabditida</taxon>
        <taxon>Tylenchina</taxon>
        <taxon>Tylenchomorpha</taxon>
        <taxon>Tylenchoidea</taxon>
        <taxon>Meloidogynidae</taxon>
        <taxon>Meloidogyninae</taxon>
        <taxon>Meloidogyne</taxon>
        <taxon>Meloidogyne incognita group</taxon>
    </lineage>
</organism>
<dbReference type="SUPFAM" id="SSF48508">
    <property type="entry name" value="Nuclear receptor ligand-binding domain"/>
    <property type="match status" value="1"/>
</dbReference>
<keyword evidence="2" id="KW-0804">Transcription</keyword>
<keyword evidence="1" id="KW-0805">Transcription regulation</keyword>
<evidence type="ECO:0000256" key="2">
    <source>
        <dbReference type="ARBA" id="ARBA00023163"/>
    </source>
</evidence>
<evidence type="ECO:0000313" key="4">
    <source>
        <dbReference type="Proteomes" id="UP000887563"/>
    </source>
</evidence>
<dbReference type="WBParaSite" id="Minc3s00351g10795">
    <property type="protein sequence ID" value="Minc3s00351g10795"/>
    <property type="gene ID" value="Minc3s00351g10795"/>
</dbReference>
<proteinExistence type="predicted"/>
<evidence type="ECO:0000256" key="1">
    <source>
        <dbReference type="ARBA" id="ARBA00023015"/>
    </source>
</evidence>
<reference evidence="5" key="1">
    <citation type="submission" date="2022-11" db="UniProtKB">
        <authorList>
            <consortium name="WormBaseParasite"/>
        </authorList>
    </citation>
    <scope>IDENTIFICATION</scope>
</reference>